<reference evidence="2 3" key="1">
    <citation type="journal article" date="2020" name="Microorganisms">
        <title>Osmotic Adaptation and Compatible Solute Biosynthesis of Phototrophic Bacteria as Revealed from Genome Analyses.</title>
        <authorList>
            <person name="Imhoff J.F."/>
            <person name="Rahn T."/>
            <person name="Kunzel S."/>
            <person name="Keller A."/>
            <person name="Neulinger S.C."/>
        </authorList>
    </citation>
    <scope>NUCLEOTIDE SEQUENCE [LARGE SCALE GENOMIC DNA]</scope>
    <source>
        <strain evidence="2 3">DSM 15382</strain>
    </source>
</reference>
<dbReference type="PANTHER" id="PTHR35024:SF4">
    <property type="entry name" value="POLYMER-FORMING CYTOSKELETAL PROTEIN"/>
    <property type="match status" value="1"/>
</dbReference>
<dbReference type="InterPro" id="IPR007607">
    <property type="entry name" value="BacA/B"/>
</dbReference>
<dbReference type="Pfam" id="PF04519">
    <property type="entry name" value="Bactofilin"/>
    <property type="match status" value="1"/>
</dbReference>
<dbReference type="RefSeq" id="WP_133218063.1">
    <property type="nucleotide sequence ID" value="NZ_NRSG01000001.1"/>
</dbReference>
<accession>A0ABS1CQJ9</accession>
<evidence type="ECO:0000313" key="3">
    <source>
        <dbReference type="Proteomes" id="UP000697995"/>
    </source>
</evidence>
<organism evidence="2 3">
    <name type="scientific">Paracraurococcus ruber</name>
    <dbReference type="NCBI Taxonomy" id="77675"/>
    <lineage>
        <taxon>Bacteria</taxon>
        <taxon>Pseudomonadati</taxon>
        <taxon>Pseudomonadota</taxon>
        <taxon>Alphaproteobacteria</taxon>
        <taxon>Acetobacterales</taxon>
        <taxon>Roseomonadaceae</taxon>
        <taxon>Paracraurococcus</taxon>
    </lineage>
</organism>
<gene>
    <name evidence="2" type="ORF">CKO45_00070</name>
</gene>
<sequence length="234" mass="23642">MRRATKSSTREPVVTYEQFDLPREMEAEFDFIPAPAPTSTAGPSVPPATASDTPVAGTMLVAAGGTIEGKVAAASHVRVAGILRGRLEADSVFIARGGLVDGEITARMVHVEGTLRGAVTAAEVEILGCAVVEANLTYDEIDIARGARVSGLHRRREAPAPEQPMLALASATAAAAFPPGLATEAEQALQALAAVAHAAAAAAAELAGDSSASLAELEEELRNAGAVAGKAAAG</sequence>
<dbReference type="PANTHER" id="PTHR35024">
    <property type="entry name" value="HYPOTHETICAL CYTOSOLIC PROTEIN"/>
    <property type="match status" value="1"/>
</dbReference>
<evidence type="ECO:0000256" key="1">
    <source>
        <dbReference type="ARBA" id="ARBA00044755"/>
    </source>
</evidence>
<proteinExistence type="inferred from homology"/>
<evidence type="ECO:0008006" key="4">
    <source>
        <dbReference type="Google" id="ProtNLM"/>
    </source>
</evidence>
<dbReference type="Proteomes" id="UP000697995">
    <property type="component" value="Unassembled WGS sequence"/>
</dbReference>
<evidence type="ECO:0000313" key="2">
    <source>
        <dbReference type="EMBL" id="MBK1656623.1"/>
    </source>
</evidence>
<protein>
    <recommendedName>
        <fullName evidence="4">Polymer-forming cytoskeletal protein</fullName>
    </recommendedName>
</protein>
<comment type="caution">
    <text evidence="2">The sequence shown here is derived from an EMBL/GenBank/DDBJ whole genome shotgun (WGS) entry which is preliminary data.</text>
</comment>
<comment type="similarity">
    <text evidence="1">Belongs to the bactofilin family.</text>
</comment>
<name>A0ABS1CQJ9_9PROT</name>
<dbReference type="EMBL" id="NRSG01000001">
    <property type="protein sequence ID" value="MBK1656623.1"/>
    <property type="molecule type" value="Genomic_DNA"/>
</dbReference>
<keyword evidence="3" id="KW-1185">Reference proteome</keyword>